<proteinExistence type="predicted"/>
<protein>
    <recommendedName>
        <fullName evidence="8">Apolipoprotein M</fullName>
    </recommendedName>
</protein>
<feature type="chain" id="PRO_5020201271" description="Apolipoprotein M" evidence="5">
    <location>
        <begin position="20"/>
        <end position="234"/>
    </location>
</feature>
<gene>
    <name evidence="6" type="ORF">D9C73_005848</name>
</gene>
<comment type="subcellular location">
    <subcellularLocation>
        <location evidence="1">Secreted</location>
    </subcellularLocation>
</comment>
<evidence type="ECO:0000256" key="5">
    <source>
        <dbReference type="SAM" id="SignalP"/>
    </source>
</evidence>
<dbReference type="PANTHER" id="PTHR11967:SF2">
    <property type="entry name" value="ALPHA-1-ACID GLYCOPROTEIN 1"/>
    <property type="match status" value="1"/>
</dbReference>
<dbReference type="Proteomes" id="UP000298787">
    <property type="component" value="Chromosome 5"/>
</dbReference>
<feature type="signal peptide" evidence="5">
    <location>
        <begin position="1"/>
        <end position="19"/>
    </location>
</feature>
<organism evidence="6 7">
    <name type="scientific">Collichthys lucidus</name>
    <name type="common">Big head croaker</name>
    <name type="synonym">Sciaena lucida</name>
    <dbReference type="NCBI Taxonomy" id="240159"/>
    <lineage>
        <taxon>Eukaryota</taxon>
        <taxon>Metazoa</taxon>
        <taxon>Chordata</taxon>
        <taxon>Craniata</taxon>
        <taxon>Vertebrata</taxon>
        <taxon>Euteleostomi</taxon>
        <taxon>Actinopterygii</taxon>
        <taxon>Neopterygii</taxon>
        <taxon>Teleostei</taxon>
        <taxon>Neoteleostei</taxon>
        <taxon>Acanthomorphata</taxon>
        <taxon>Eupercaria</taxon>
        <taxon>Sciaenidae</taxon>
        <taxon>Collichthys</taxon>
    </lineage>
</organism>
<name>A0A4U5U8J9_COLLU</name>
<dbReference type="EMBL" id="CM014082">
    <property type="protein sequence ID" value="TKS70704.1"/>
    <property type="molecule type" value="Genomic_DNA"/>
</dbReference>
<keyword evidence="7" id="KW-1185">Reference proteome</keyword>
<keyword evidence="4" id="KW-0325">Glycoprotein</keyword>
<evidence type="ECO:0000256" key="2">
    <source>
        <dbReference type="ARBA" id="ARBA00022525"/>
    </source>
</evidence>
<dbReference type="SUPFAM" id="SSF50814">
    <property type="entry name" value="Lipocalins"/>
    <property type="match status" value="1"/>
</dbReference>
<accession>A0A4U5U8J9</accession>
<evidence type="ECO:0000256" key="1">
    <source>
        <dbReference type="ARBA" id="ARBA00004613"/>
    </source>
</evidence>
<dbReference type="GO" id="GO:0005576">
    <property type="term" value="C:extracellular region"/>
    <property type="evidence" value="ECO:0007669"/>
    <property type="project" value="UniProtKB-SubCell"/>
</dbReference>
<evidence type="ECO:0000313" key="7">
    <source>
        <dbReference type="Proteomes" id="UP000298787"/>
    </source>
</evidence>
<dbReference type="Gene3D" id="2.40.128.20">
    <property type="match status" value="1"/>
</dbReference>
<dbReference type="AlphaFoldDB" id="A0A4U5U8J9"/>
<evidence type="ECO:0000256" key="4">
    <source>
        <dbReference type="ARBA" id="ARBA00023180"/>
    </source>
</evidence>
<reference evidence="6 7" key="1">
    <citation type="submission" date="2019-01" db="EMBL/GenBank/DDBJ databases">
        <title>Genome Assembly of Collichthys lucidus.</title>
        <authorList>
            <person name="Cai M."/>
            <person name="Xiao S."/>
        </authorList>
    </citation>
    <scope>NUCLEOTIDE SEQUENCE [LARGE SCALE GENOMIC DNA]</scope>
    <source>
        <strain evidence="6">JT15FE1705JMU</strain>
        <tissue evidence="6">Muscle</tissue>
    </source>
</reference>
<evidence type="ECO:0000313" key="6">
    <source>
        <dbReference type="EMBL" id="TKS70704.1"/>
    </source>
</evidence>
<evidence type="ECO:0000256" key="3">
    <source>
        <dbReference type="ARBA" id="ARBA00022729"/>
    </source>
</evidence>
<dbReference type="PANTHER" id="PTHR11967">
    <property type="entry name" value="ALPHA-1-ACID GLYCOPROTEIN"/>
    <property type="match status" value="1"/>
</dbReference>
<sequence>MKTLCVAVVVLSLISVCQPAPLTCEKLLKPVDKELEVTGTWYMIAVATESCLTTTIMNALFELSAEIHINATDAPKVYSTEYNIKLYQYCITVTENFFYEKSAIFDVDVNNAPHGDAELVLQSGCPDCIVLLGDSFLNTTILFSRRKTVTAAELKEFEAQVECLGWSKPWVLQTDHEYKNCMSLDEFDGDGVADDLPDKILKRLKTTYTMPLMCLATDVSEYWKSILDSLVELW</sequence>
<keyword evidence="2" id="KW-0964">Secreted</keyword>
<evidence type="ECO:0008006" key="8">
    <source>
        <dbReference type="Google" id="ProtNLM"/>
    </source>
</evidence>
<dbReference type="InterPro" id="IPR012674">
    <property type="entry name" value="Calycin"/>
</dbReference>
<keyword evidence="3 5" id="KW-0732">Signal</keyword>